<dbReference type="AlphaFoldDB" id="A0A9P5STH9"/>
<comment type="caution">
    <text evidence="3">The sequence shown here is derived from an EMBL/GenBank/DDBJ whole genome shotgun (WGS) entry which is preliminary data.</text>
</comment>
<feature type="region of interest" description="Disordered" evidence="1">
    <location>
        <begin position="375"/>
        <end position="394"/>
    </location>
</feature>
<dbReference type="EMBL" id="JAAAUY010000004">
    <property type="protein sequence ID" value="KAF9338294.1"/>
    <property type="molecule type" value="Genomic_DNA"/>
</dbReference>
<protein>
    <submittedName>
        <fullName evidence="3">Uncharacterized protein</fullName>
    </submittedName>
</protein>
<feature type="transmembrane region" description="Helical" evidence="2">
    <location>
        <begin position="401"/>
        <end position="423"/>
    </location>
</feature>
<evidence type="ECO:0000256" key="2">
    <source>
        <dbReference type="SAM" id="Phobius"/>
    </source>
</evidence>
<evidence type="ECO:0000313" key="4">
    <source>
        <dbReference type="Proteomes" id="UP000696485"/>
    </source>
</evidence>
<accession>A0A9P5STH9</accession>
<reference evidence="3" key="1">
    <citation type="journal article" date="2020" name="Fungal Divers.">
        <title>Resolving the Mortierellaceae phylogeny through synthesis of multi-gene phylogenetics and phylogenomics.</title>
        <authorList>
            <person name="Vandepol N."/>
            <person name="Liber J."/>
            <person name="Desiro A."/>
            <person name="Na H."/>
            <person name="Kennedy M."/>
            <person name="Barry K."/>
            <person name="Grigoriev I.V."/>
            <person name="Miller A.N."/>
            <person name="O'Donnell K."/>
            <person name="Stajich J.E."/>
            <person name="Bonito G."/>
        </authorList>
    </citation>
    <scope>NUCLEOTIDE SEQUENCE</scope>
    <source>
        <strain evidence="3">NVP1</strain>
    </source>
</reference>
<keyword evidence="2" id="KW-0812">Transmembrane</keyword>
<keyword evidence="2" id="KW-0472">Membrane</keyword>
<name>A0A9P5STH9_9FUNG</name>
<evidence type="ECO:0000256" key="1">
    <source>
        <dbReference type="SAM" id="MobiDB-lite"/>
    </source>
</evidence>
<keyword evidence="2" id="KW-1133">Transmembrane helix</keyword>
<proteinExistence type="predicted"/>
<dbReference type="PANTHER" id="PTHR38360">
    <property type="entry name" value="OS03G0120000 PROTEIN"/>
    <property type="match status" value="1"/>
</dbReference>
<dbReference type="PANTHER" id="PTHR38360:SF1">
    <property type="entry name" value="F12P19.7"/>
    <property type="match status" value="1"/>
</dbReference>
<gene>
    <name evidence="3" type="ORF">BG006_006636</name>
</gene>
<dbReference type="Proteomes" id="UP000696485">
    <property type="component" value="Unassembled WGS sequence"/>
</dbReference>
<sequence length="448" mass="49521">MTNNNNNVNKSESYVLYCNERPEPIALANAGFAGYAEFFKIPLTKVIVDDTFTSTYIELVGKRDAISILSNPENIISPCLQKGLADKTIAPMLVDGSQYTLVDAAFRMYQNIAQPKDIWMPHTVDIEPLDRADYTRAVSLFFNQGQLGEGVYEKIKLAYGTHMRNMAAIPQDFKRRIGWIKYNFDLKHWALRNSKFTRAIIKDAGGISFPLSGDSFQDYLQLTKPEVKLIILNSNVLIDESEYPSGVDRLKHIRNSADFADAEEIPVLINSKVFSLDYTRNAIGSSDYNYRVAGRPDLLLKDMIRAQYPTYHPSIGNFTFFNVKYGNGGTGGETLTAADCGALDPFTFNDAPYSGNEILTIPTGQFTDYNPAPAPPTGGGMYGSGDGTQSGNGGEGKTSNVGIIVGVIVAAVVMAAGFAFAFFKWGKRAKEDRFIELEEEMNNEIPMH</sequence>
<feature type="compositionally biased region" description="Gly residues" evidence="1">
    <location>
        <begin position="377"/>
        <end position="394"/>
    </location>
</feature>
<evidence type="ECO:0000313" key="3">
    <source>
        <dbReference type="EMBL" id="KAF9338294.1"/>
    </source>
</evidence>
<organism evidence="3 4">
    <name type="scientific">Podila minutissima</name>
    <dbReference type="NCBI Taxonomy" id="64525"/>
    <lineage>
        <taxon>Eukaryota</taxon>
        <taxon>Fungi</taxon>
        <taxon>Fungi incertae sedis</taxon>
        <taxon>Mucoromycota</taxon>
        <taxon>Mortierellomycotina</taxon>
        <taxon>Mortierellomycetes</taxon>
        <taxon>Mortierellales</taxon>
        <taxon>Mortierellaceae</taxon>
        <taxon>Podila</taxon>
    </lineage>
</organism>
<keyword evidence="4" id="KW-1185">Reference proteome</keyword>